<evidence type="ECO:0000313" key="1">
    <source>
        <dbReference type="EMBL" id="AXV06892.1"/>
    </source>
</evidence>
<dbReference type="KEGG" id="euz:DVS28_a2210"/>
<name>A0A346XXE5_9ACTN</name>
<dbReference type="Proteomes" id="UP000264006">
    <property type="component" value="Chromosome"/>
</dbReference>
<evidence type="ECO:0000313" key="2">
    <source>
        <dbReference type="Proteomes" id="UP000264006"/>
    </source>
</evidence>
<keyword evidence="2" id="KW-1185">Reference proteome</keyword>
<protein>
    <submittedName>
        <fullName evidence="1">Uncharacterized protein</fullName>
    </submittedName>
</protein>
<dbReference type="OrthoDB" id="5241793at2"/>
<proteinExistence type="predicted"/>
<reference evidence="1 2" key="1">
    <citation type="submission" date="2018-09" db="EMBL/GenBank/DDBJ databases">
        <title>Complete genome sequence of Euzebya sp. DY32-46 isolated from seawater of Pacific Ocean.</title>
        <authorList>
            <person name="Xu L."/>
            <person name="Wu Y.-H."/>
            <person name="Xu X.-W."/>
        </authorList>
    </citation>
    <scope>NUCLEOTIDE SEQUENCE [LARGE SCALE GENOMIC DNA]</scope>
    <source>
        <strain evidence="1 2">DY32-46</strain>
    </source>
</reference>
<dbReference type="EMBL" id="CP031165">
    <property type="protein sequence ID" value="AXV06892.1"/>
    <property type="molecule type" value="Genomic_DNA"/>
</dbReference>
<dbReference type="RefSeq" id="WP_114591474.1">
    <property type="nucleotide sequence ID" value="NZ_CAXIBR010000022.1"/>
</dbReference>
<accession>A0A346XXE5</accession>
<sequence>MATTKTKPMPVFWPDKARAELGDARFEAALRDPLSVDLLNWNIFQSLETHQDQDWLAYRLQMFGGTDMAPPVRLQLWTGRATDPRMEPSRGYLQAADARAREAGATDDDIARLREPVEVPVRIESPDVLCLVHTVMDRNDRGTAGRDRLLELIDGGIEHARRLGKQLAVAVVYRAGSQAAAELSGRLNELRGSLADELPHQPKAKDVQLRDVSWQQLVRVWESEMSYLDVPGSPKAFLSHLKANDLY</sequence>
<gene>
    <name evidence="1" type="ORF">DVS28_a2210</name>
</gene>
<organism evidence="1 2">
    <name type="scientific">Euzebya pacifica</name>
    <dbReference type="NCBI Taxonomy" id="1608957"/>
    <lineage>
        <taxon>Bacteria</taxon>
        <taxon>Bacillati</taxon>
        <taxon>Actinomycetota</taxon>
        <taxon>Nitriliruptoria</taxon>
        <taxon>Euzebyales</taxon>
    </lineage>
</organism>
<dbReference type="AlphaFoldDB" id="A0A346XXE5"/>